<dbReference type="AlphaFoldDB" id="A0A7C5VUP1"/>
<proteinExistence type="predicted"/>
<protein>
    <submittedName>
        <fullName evidence="2">DUF1848 family protein</fullName>
    </submittedName>
</protein>
<organism evidence="2">
    <name type="scientific">Thermomicrobium roseum</name>
    <dbReference type="NCBI Taxonomy" id="500"/>
    <lineage>
        <taxon>Bacteria</taxon>
        <taxon>Pseudomonadati</taxon>
        <taxon>Thermomicrobiota</taxon>
        <taxon>Thermomicrobia</taxon>
        <taxon>Thermomicrobiales</taxon>
        <taxon>Thermomicrobiaceae</taxon>
        <taxon>Thermomicrobium</taxon>
    </lineage>
</organism>
<reference evidence="2" key="1">
    <citation type="journal article" date="2020" name="mSystems">
        <title>Genome- and Community-Level Interaction Insights into Carbon Utilization and Element Cycling Functions of Hydrothermarchaeota in Hydrothermal Sediment.</title>
        <authorList>
            <person name="Zhou Z."/>
            <person name="Liu Y."/>
            <person name="Xu W."/>
            <person name="Pan J."/>
            <person name="Luo Z.H."/>
            <person name="Li M."/>
        </authorList>
    </citation>
    <scope>NUCLEOTIDE SEQUENCE [LARGE SCALE GENOMIC DNA]</scope>
    <source>
        <strain evidence="2">SpSt-1065</strain>
    </source>
</reference>
<dbReference type="EMBL" id="DRWX01000198">
    <property type="protein sequence ID" value="HHM96394.1"/>
    <property type="molecule type" value="Genomic_DNA"/>
</dbReference>
<evidence type="ECO:0000313" key="2">
    <source>
        <dbReference type="EMBL" id="HHM96394.1"/>
    </source>
</evidence>
<gene>
    <name evidence="2" type="ORF">ENM21_04190</name>
</gene>
<accession>A0A7C5VUP1</accession>
<sequence>MRTRRGLPREPRILSISKRTDIPAFYLSWLLERLDVGWVDVPNPMLAGRLRSIVEQFASVSDLRQSGRIAHRRALDEALQKAPWGDAVHRDGQPLDRLVAQATTHVSLRQKDVRAVVWWSKNYAVYLRLAAEIDVYWKDVPQYFHFTINPRRPDLRWLEPDVPPLEESKRQLRELAMRAGPHRISWRYDPLVFWRERGQLHSSWDRDFFEEMCSFCAELGVQTCVTSIADHYKKFVRRMKRFQPHLELVDPDETEIRRVAEEMGEVAGRYGIKLQACTESSLAQLHQYGFSPASCIDAEALIGTNLGTASDRRFARRVSCGCHAHVDIGDYEWQECGYGCIYCYANPNHRYYPVRGEAHRRDRVDNSALARPGAAEDTAERC</sequence>
<dbReference type="Pfam" id="PF08902">
    <property type="entry name" value="DUF1848"/>
    <property type="match status" value="2"/>
</dbReference>
<name>A0A7C5VUP1_THERO</name>
<dbReference type="InterPro" id="IPR014998">
    <property type="entry name" value="DUF1848"/>
</dbReference>
<evidence type="ECO:0000256" key="1">
    <source>
        <dbReference type="SAM" id="MobiDB-lite"/>
    </source>
</evidence>
<feature type="region of interest" description="Disordered" evidence="1">
    <location>
        <begin position="363"/>
        <end position="382"/>
    </location>
</feature>
<comment type="caution">
    <text evidence="2">The sequence shown here is derived from an EMBL/GenBank/DDBJ whole genome shotgun (WGS) entry which is preliminary data.</text>
</comment>